<dbReference type="InterPro" id="IPR037294">
    <property type="entry name" value="ABC_BtuC-like"/>
</dbReference>
<protein>
    <submittedName>
        <fullName evidence="10">Putative ABC transporter permease protein</fullName>
    </submittedName>
</protein>
<comment type="similarity">
    <text evidence="2">Belongs to the binding-protein-dependent transport system permease family. FecCD subfamily.</text>
</comment>
<evidence type="ECO:0000313" key="10">
    <source>
        <dbReference type="EMBL" id="GAB76982.1"/>
    </source>
</evidence>
<evidence type="ECO:0000256" key="3">
    <source>
        <dbReference type="ARBA" id="ARBA00022448"/>
    </source>
</evidence>
<feature type="transmembrane region" description="Helical" evidence="9">
    <location>
        <begin position="358"/>
        <end position="385"/>
    </location>
</feature>
<evidence type="ECO:0000256" key="9">
    <source>
        <dbReference type="SAM" id="Phobius"/>
    </source>
</evidence>
<reference evidence="10 11" key="1">
    <citation type="submission" date="2012-08" db="EMBL/GenBank/DDBJ databases">
        <title>Whole genome shotgun sequence of Austwickia chelonae NBRC 105200.</title>
        <authorList>
            <person name="Yoshida I."/>
            <person name="Hosoyama A."/>
            <person name="Tsuchikane K."/>
            <person name="Katsumata H."/>
            <person name="Ando Y."/>
            <person name="Ohji S."/>
            <person name="Hamada M."/>
            <person name="Tamura T."/>
            <person name="Yamazoe A."/>
            <person name="Yamazaki S."/>
            <person name="Fujita N."/>
        </authorList>
    </citation>
    <scope>NUCLEOTIDE SEQUENCE [LARGE SCALE GENOMIC DNA]</scope>
    <source>
        <strain evidence="10 11">NBRC 105200</strain>
    </source>
</reference>
<keyword evidence="7 9" id="KW-0472">Membrane</keyword>
<keyword evidence="3" id="KW-0813">Transport</keyword>
<dbReference type="eggNOG" id="COG0609">
    <property type="taxonomic scope" value="Bacteria"/>
</dbReference>
<feature type="region of interest" description="Disordered" evidence="8">
    <location>
        <begin position="1"/>
        <end position="45"/>
    </location>
</feature>
<dbReference type="PANTHER" id="PTHR30472:SF25">
    <property type="entry name" value="ABC TRANSPORTER PERMEASE PROTEIN MJ0876-RELATED"/>
    <property type="match status" value="1"/>
</dbReference>
<feature type="transmembrane region" description="Helical" evidence="9">
    <location>
        <begin position="177"/>
        <end position="198"/>
    </location>
</feature>
<keyword evidence="5 9" id="KW-0812">Transmembrane</keyword>
<dbReference type="Proteomes" id="UP000008495">
    <property type="component" value="Unassembled WGS sequence"/>
</dbReference>
<dbReference type="GO" id="GO:0033214">
    <property type="term" value="P:siderophore-iron import into cell"/>
    <property type="evidence" value="ECO:0007669"/>
    <property type="project" value="TreeGrafter"/>
</dbReference>
<dbReference type="InterPro" id="IPR000522">
    <property type="entry name" value="ABC_transptr_permease_BtuC"/>
</dbReference>
<dbReference type="SUPFAM" id="SSF81345">
    <property type="entry name" value="ABC transporter involved in vitamin B12 uptake, BtuC"/>
    <property type="match status" value="1"/>
</dbReference>
<dbReference type="Gene3D" id="1.10.3470.10">
    <property type="entry name" value="ABC transporter involved in vitamin B12 uptake, BtuC"/>
    <property type="match status" value="1"/>
</dbReference>
<dbReference type="CDD" id="cd06550">
    <property type="entry name" value="TM_ABC_iron-siderophores_like"/>
    <property type="match status" value="1"/>
</dbReference>
<feature type="compositionally biased region" description="Polar residues" evidence="8">
    <location>
        <begin position="1"/>
        <end position="14"/>
    </location>
</feature>
<sequence length="395" mass="40669">MTHRSTTAETQAAGNSEMLPAACGDSAAPTAAPDTATPDTPAADAGAQEQLRIVRRRAVRRSLTLIALAALVVLTFLTGIALGPLGYTLLDVLRAIVTPDAVDAQTSTVVWNLRLPPALLAVLVGAALSLGGLQMQTILDNPLAEPFTLGVSAAAAFGAAFAIVAGLTVPFLEDHTLTVFAGVMALTAAAVISAVSMWRGASTETVVLFGIAMVFLFQALSALMQYNASTESLQQIVFWSMGSMQRATWPAITVVGVALALAVPGFAANGWKLTAMRFGDARAAALGVDVRRVRIVSLLAVSLLAAVSVSFVGIIGFIGLVGPHVARVLVGEDQRYLLPASLLTGSALLSSAHALSLVIVPGVAVPVGILTATVGVPVFVLIIMTRRRNSFGGAR</sequence>
<keyword evidence="4" id="KW-1003">Cell membrane</keyword>
<feature type="transmembrane region" description="Helical" evidence="9">
    <location>
        <begin position="295"/>
        <end position="321"/>
    </location>
</feature>
<dbReference type="EMBL" id="BAGZ01000004">
    <property type="protein sequence ID" value="GAB76982.1"/>
    <property type="molecule type" value="Genomic_DNA"/>
</dbReference>
<evidence type="ECO:0000256" key="1">
    <source>
        <dbReference type="ARBA" id="ARBA00004651"/>
    </source>
</evidence>
<gene>
    <name evidence="10" type="ORF">AUCHE_04_00220</name>
</gene>
<comment type="subcellular location">
    <subcellularLocation>
        <location evidence="1">Cell membrane</location>
        <topology evidence="1">Multi-pass membrane protein</topology>
    </subcellularLocation>
</comment>
<dbReference type="AlphaFoldDB" id="K6W595"/>
<evidence type="ECO:0000256" key="4">
    <source>
        <dbReference type="ARBA" id="ARBA00022475"/>
    </source>
</evidence>
<dbReference type="STRING" id="100225.SAMN05421595_2117"/>
<feature type="transmembrane region" description="Helical" evidence="9">
    <location>
        <begin position="247"/>
        <end position="268"/>
    </location>
</feature>
<proteinExistence type="inferred from homology"/>
<evidence type="ECO:0000256" key="2">
    <source>
        <dbReference type="ARBA" id="ARBA00007935"/>
    </source>
</evidence>
<dbReference type="PANTHER" id="PTHR30472">
    <property type="entry name" value="FERRIC ENTEROBACTIN TRANSPORT SYSTEM PERMEASE PROTEIN"/>
    <property type="match status" value="1"/>
</dbReference>
<dbReference type="FunFam" id="1.10.3470.10:FF:000001">
    <property type="entry name" value="Vitamin B12 ABC transporter permease BtuC"/>
    <property type="match status" value="1"/>
</dbReference>
<feature type="transmembrane region" description="Helical" evidence="9">
    <location>
        <begin position="62"/>
        <end position="83"/>
    </location>
</feature>
<accession>K6W595</accession>
<evidence type="ECO:0000256" key="6">
    <source>
        <dbReference type="ARBA" id="ARBA00022989"/>
    </source>
</evidence>
<dbReference type="GO" id="GO:0022857">
    <property type="term" value="F:transmembrane transporter activity"/>
    <property type="evidence" value="ECO:0007669"/>
    <property type="project" value="InterPro"/>
</dbReference>
<evidence type="ECO:0000313" key="11">
    <source>
        <dbReference type="Proteomes" id="UP000008495"/>
    </source>
</evidence>
<dbReference type="Pfam" id="PF01032">
    <property type="entry name" value="FecCD"/>
    <property type="match status" value="1"/>
</dbReference>
<organism evidence="10 11">
    <name type="scientific">Austwickia chelonae NBRC 105200</name>
    <dbReference type="NCBI Taxonomy" id="1184607"/>
    <lineage>
        <taxon>Bacteria</taxon>
        <taxon>Bacillati</taxon>
        <taxon>Actinomycetota</taxon>
        <taxon>Actinomycetes</taxon>
        <taxon>Micrococcales</taxon>
        <taxon>Dermatophilaceae</taxon>
        <taxon>Austwickia</taxon>
    </lineage>
</organism>
<comment type="caution">
    <text evidence="10">The sequence shown here is derived from an EMBL/GenBank/DDBJ whole genome shotgun (WGS) entry which is preliminary data.</text>
</comment>
<name>K6W595_9MICO</name>
<feature type="compositionally biased region" description="Low complexity" evidence="8">
    <location>
        <begin position="27"/>
        <end position="45"/>
    </location>
</feature>
<evidence type="ECO:0000256" key="5">
    <source>
        <dbReference type="ARBA" id="ARBA00022692"/>
    </source>
</evidence>
<dbReference type="GO" id="GO:0005886">
    <property type="term" value="C:plasma membrane"/>
    <property type="evidence" value="ECO:0007669"/>
    <property type="project" value="UniProtKB-SubCell"/>
</dbReference>
<feature type="transmembrane region" description="Helical" evidence="9">
    <location>
        <begin position="147"/>
        <end position="171"/>
    </location>
</feature>
<keyword evidence="6 9" id="KW-1133">Transmembrane helix</keyword>
<evidence type="ECO:0000256" key="7">
    <source>
        <dbReference type="ARBA" id="ARBA00023136"/>
    </source>
</evidence>
<evidence type="ECO:0000256" key="8">
    <source>
        <dbReference type="SAM" id="MobiDB-lite"/>
    </source>
</evidence>
<dbReference type="RefSeq" id="WP_006501733.1">
    <property type="nucleotide sequence ID" value="NZ_BAGZ01000004.1"/>
</dbReference>
<feature type="transmembrane region" description="Helical" evidence="9">
    <location>
        <begin position="115"/>
        <end position="135"/>
    </location>
</feature>
<feature type="transmembrane region" description="Helical" evidence="9">
    <location>
        <begin position="205"/>
        <end position="227"/>
    </location>
</feature>
<keyword evidence="11" id="KW-1185">Reference proteome</keyword>